<organism evidence="11">
    <name type="scientific">Caulobacter sp. (strain K31)</name>
    <dbReference type="NCBI Taxonomy" id="366602"/>
    <lineage>
        <taxon>Bacteria</taxon>
        <taxon>Pseudomonadati</taxon>
        <taxon>Pseudomonadota</taxon>
        <taxon>Alphaproteobacteria</taxon>
        <taxon>Caulobacterales</taxon>
        <taxon>Caulobacteraceae</taxon>
        <taxon>Caulobacter</taxon>
    </lineage>
</organism>
<keyword evidence="2" id="KW-1003">Cell membrane</keyword>
<keyword evidence="6 9" id="KW-1133">Transmembrane helix</keyword>
<evidence type="ECO:0000256" key="4">
    <source>
        <dbReference type="ARBA" id="ARBA00022679"/>
    </source>
</evidence>
<dbReference type="GO" id="GO:0016763">
    <property type="term" value="F:pentosyltransferase activity"/>
    <property type="evidence" value="ECO:0007669"/>
    <property type="project" value="TreeGrafter"/>
</dbReference>
<evidence type="ECO:0000256" key="9">
    <source>
        <dbReference type="SAM" id="Phobius"/>
    </source>
</evidence>
<protein>
    <submittedName>
        <fullName evidence="11">Glycosyl transferase family 39</fullName>
    </submittedName>
</protein>
<feature type="transmembrane region" description="Helical" evidence="9">
    <location>
        <begin position="391"/>
        <end position="410"/>
    </location>
</feature>
<feature type="transmembrane region" description="Helical" evidence="9">
    <location>
        <begin position="306"/>
        <end position="325"/>
    </location>
</feature>
<dbReference type="EMBL" id="CP000927">
    <property type="protein sequence ID" value="ABZ73642.1"/>
    <property type="molecule type" value="Genomic_DNA"/>
</dbReference>
<evidence type="ECO:0000256" key="2">
    <source>
        <dbReference type="ARBA" id="ARBA00022475"/>
    </source>
</evidence>
<dbReference type="GO" id="GO:0006493">
    <property type="term" value="P:protein O-linked glycosylation"/>
    <property type="evidence" value="ECO:0007669"/>
    <property type="project" value="InterPro"/>
</dbReference>
<dbReference type="Pfam" id="PF02366">
    <property type="entry name" value="PMT"/>
    <property type="match status" value="1"/>
</dbReference>
<dbReference type="GO" id="GO:0005886">
    <property type="term" value="C:plasma membrane"/>
    <property type="evidence" value="ECO:0007669"/>
    <property type="project" value="UniProtKB-SubCell"/>
</dbReference>
<gene>
    <name evidence="11" type="ordered locus">Caul_4522</name>
</gene>
<dbReference type="GO" id="GO:0000030">
    <property type="term" value="F:mannosyltransferase activity"/>
    <property type="evidence" value="ECO:0007669"/>
    <property type="project" value="InterPro"/>
</dbReference>
<keyword evidence="3" id="KW-0328">Glycosyltransferase</keyword>
<sequence length="568" mass="59707" precursor="true">MTLESRLDDWSRGWRGPLFAALVALIAGLPGLFAMPPLDRDESRFAQATAQMLETDDMVVIRFQDQPRFKKPVGIHWLQAASVTAFSAAEDRGIWAYRIPSLLGAMLAAAACAWGAAALLGPRTGLLAGGILGATLLLSTEAFIAKTDAALCGFTTLAMAALMRIYAAHLNGGTITRWTKLAFWVGLAMGVLIKGPVGLMVVVLSLLMLALWDRKARWLKDLGWSWGLILLAAIVLPWATMITVATDGAFWSTAVAGDLAPKLAGGQESHGAPFGSYALAAFLLVFPATLLLPAGLAQGWTQRKDAGIRFALCWLIPTWLVFEILPTKLVHYTLPAVPALAMLMAAALRRPLGGISRAIGAVLSTLAGVLLAGLVGYLYSAHGDPSDLPVTILTALLFLAAGVVGTILILRKTAATALVAAGVLGILAHGALVGLFVPRLEPLLLAPRLEKALERADLAPRGGAPGPVAVTGYAEPSMIFLLGTTTELTDPAGAAQAVAEGRPAVVEGRQEKAFQAAMAAQGQAVRPAGVVEGFDYSDGDKERLTLYRGAPIRPDVEDDSAAQQETRP</sequence>
<dbReference type="KEGG" id="cak:Caul_4522"/>
<dbReference type="CAZy" id="GT83">
    <property type="family name" value="Glycosyltransferase Family 83"/>
</dbReference>
<feature type="transmembrane region" description="Helical" evidence="9">
    <location>
        <begin position="331"/>
        <end position="348"/>
    </location>
</feature>
<feature type="domain" description="ArnT-like N-terminal" evidence="10">
    <location>
        <begin position="92"/>
        <end position="244"/>
    </location>
</feature>
<evidence type="ECO:0000256" key="1">
    <source>
        <dbReference type="ARBA" id="ARBA00004651"/>
    </source>
</evidence>
<feature type="transmembrane region" description="Helical" evidence="9">
    <location>
        <begin position="360"/>
        <end position="379"/>
    </location>
</feature>
<evidence type="ECO:0000256" key="6">
    <source>
        <dbReference type="ARBA" id="ARBA00022989"/>
    </source>
</evidence>
<evidence type="ECO:0000259" key="10">
    <source>
        <dbReference type="Pfam" id="PF02366"/>
    </source>
</evidence>
<dbReference type="PANTHER" id="PTHR33908">
    <property type="entry name" value="MANNOSYLTRANSFERASE YKCB-RELATED"/>
    <property type="match status" value="1"/>
</dbReference>
<reference evidence="11" key="1">
    <citation type="submission" date="2008-01" db="EMBL/GenBank/DDBJ databases">
        <title>Complete sequence of chromosome of Caulobacter sp. K31.</title>
        <authorList>
            <consortium name="US DOE Joint Genome Institute"/>
            <person name="Copeland A."/>
            <person name="Lucas S."/>
            <person name="Lapidus A."/>
            <person name="Barry K."/>
            <person name="Glavina del Rio T."/>
            <person name="Dalin E."/>
            <person name="Tice H."/>
            <person name="Pitluck S."/>
            <person name="Bruce D."/>
            <person name="Goodwin L."/>
            <person name="Thompson L.S."/>
            <person name="Brettin T."/>
            <person name="Detter J.C."/>
            <person name="Han C."/>
            <person name="Schmutz J."/>
            <person name="Larimer F."/>
            <person name="Land M."/>
            <person name="Hauser L."/>
            <person name="Kyrpides N."/>
            <person name="Kim E."/>
            <person name="Stephens C."/>
            <person name="Richardson P."/>
        </authorList>
    </citation>
    <scope>NUCLEOTIDE SEQUENCE [LARGE SCALE GENOMIC DNA]</scope>
    <source>
        <strain evidence="11">K31</strain>
    </source>
</reference>
<dbReference type="AlphaFoldDB" id="B0T0Z4"/>
<dbReference type="GO" id="GO:0010041">
    <property type="term" value="P:response to iron(III) ion"/>
    <property type="evidence" value="ECO:0007669"/>
    <property type="project" value="TreeGrafter"/>
</dbReference>
<feature type="region of interest" description="Disordered" evidence="8">
    <location>
        <begin position="546"/>
        <end position="568"/>
    </location>
</feature>
<feature type="transmembrane region" description="Helical" evidence="9">
    <location>
        <begin position="181"/>
        <end position="212"/>
    </location>
</feature>
<feature type="transmembrane region" description="Helical" evidence="9">
    <location>
        <begin position="16"/>
        <end position="35"/>
    </location>
</feature>
<proteinExistence type="predicted"/>
<accession>B0T0Z4</accession>
<feature type="transmembrane region" description="Helical" evidence="9">
    <location>
        <begin position="126"/>
        <end position="144"/>
    </location>
</feature>
<dbReference type="HOGENOM" id="CLU_019200_1_0_5"/>
<evidence type="ECO:0000313" key="11">
    <source>
        <dbReference type="EMBL" id="ABZ73642.1"/>
    </source>
</evidence>
<feature type="transmembrane region" description="Helical" evidence="9">
    <location>
        <begin position="274"/>
        <end position="294"/>
    </location>
</feature>
<feature type="transmembrane region" description="Helical" evidence="9">
    <location>
        <begin position="224"/>
        <end position="245"/>
    </location>
</feature>
<dbReference type="PANTHER" id="PTHR33908:SF3">
    <property type="entry name" value="UNDECAPRENYL PHOSPHATE-ALPHA-4-AMINO-4-DEOXY-L-ARABINOSE ARABINOSYL TRANSFERASE"/>
    <property type="match status" value="1"/>
</dbReference>
<keyword evidence="7 9" id="KW-0472">Membrane</keyword>
<keyword evidence="4 11" id="KW-0808">Transferase</keyword>
<dbReference type="InterPro" id="IPR003342">
    <property type="entry name" value="ArnT-like_N"/>
</dbReference>
<evidence type="ECO:0000256" key="7">
    <source>
        <dbReference type="ARBA" id="ARBA00023136"/>
    </source>
</evidence>
<evidence type="ECO:0000256" key="3">
    <source>
        <dbReference type="ARBA" id="ARBA00022676"/>
    </source>
</evidence>
<dbReference type="OrthoDB" id="9810951at2"/>
<feature type="transmembrane region" description="Helical" evidence="9">
    <location>
        <begin position="417"/>
        <end position="437"/>
    </location>
</feature>
<dbReference type="STRING" id="366602.Caul_4522"/>
<dbReference type="InterPro" id="IPR050297">
    <property type="entry name" value="LipidA_mod_glycosyltrf_83"/>
</dbReference>
<feature type="transmembrane region" description="Helical" evidence="9">
    <location>
        <begin position="151"/>
        <end position="169"/>
    </location>
</feature>
<name>B0T0Z4_CAUSK</name>
<keyword evidence="5 9" id="KW-0812">Transmembrane</keyword>
<evidence type="ECO:0000256" key="5">
    <source>
        <dbReference type="ARBA" id="ARBA00022692"/>
    </source>
</evidence>
<dbReference type="GO" id="GO:0009103">
    <property type="term" value="P:lipopolysaccharide biosynthetic process"/>
    <property type="evidence" value="ECO:0007669"/>
    <property type="project" value="TreeGrafter"/>
</dbReference>
<dbReference type="eggNOG" id="COG1807">
    <property type="taxonomic scope" value="Bacteria"/>
</dbReference>
<feature type="transmembrane region" description="Helical" evidence="9">
    <location>
        <begin position="102"/>
        <end position="120"/>
    </location>
</feature>
<comment type="subcellular location">
    <subcellularLocation>
        <location evidence="1">Cell membrane</location>
        <topology evidence="1">Multi-pass membrane protein</topology>
    </subcellularLocation>
</comment>
<evidence type="ECO:0000256" key="8">
    <source>
        <dbReference type="SAM" id="MobiDB-lite"/>
    </source>
</evidence>